<dbReference type="RefSeq" id="WP_230553032.1">
    <property type="nucleotide sequence ID" value="NZ_JAJISD010000010.1"/>
</dbReference>
<dbReference type="InterPro" id="IPR039422">
    <property type="entry name" value="MarR/SlyA-like"/>
</dbReference>
<comment type="caution">
    <text evidence="2">The sequence shown here is derived from an EMBL/GenBank/DDBJ whole genome shotgun (WGS) entry which is preliminary data.</text>
</comment>
<proteinExistence type="predicted"/>
<protein>
    <submittedName>
        <fullName evidence="2">MarR family winged helix-turn-helix transcriptional regulator</fullName>
    </submittedName>
</protein>
<dbReference type="PROSITE" id="PS50995">
    <property type="entry name" value="HTH_MARR_2"/>
    <property type="match status" value="1"/>
</dbReference>
<keyword evidence="3" id="KW-1185">Reference proteome</keyword>
<dbReference type="Pfam" id="PF12802">
    <property type="entry name" value="MarR_2"/>
    <property type="match status" value="1"/>
</dbReference>
<dbReference type="PANTHER" id="PTHR33164:SF43">
    <property type="entry name" value="HTH-TYPE TRANSCRIPTIONAL REPRESSOR YETL"/>
    <property type="match status" value="1"/>
</dbReference>
<dbReference type="EMBL" id="JAJISD010000010">
    <property type="protein sequence ID" value="MCC8431631.1"/>
    <property type="molecule type" value="Genomic_DNA"/>
</dbReference>
<dbReference type="InterPro" id="IPR036390">
    <property type="entry name" value="WH_DNA-bd_sf"/>
</dbReference>
<evidence type="ECO:0000259" key="1">
    <source>
        <dbReference type="PROSITE" id="PS50995"/>
    </source>
</evidence>
<gene>
    <name evidence="2" type="ORF">LJ725_21870</name>
</gene>
<dbReference type="Proteomes" id="UP001198862">
    <property type="component" value="Unassembled WGS sequence"/>
</dbReference>
<reference evidence="2 3" key="1">
    <citation type="submission" date="2021-11" db="EMBL/GenBank/DDBJ databases">
        <authorList>
            <person name="Lee D.-H."/>
            <person name="Kim S.-B."/>
        </authorList>
    </citation>
    <scope>NUCLEOTIDE SEQUENCE [LARGE SCALE GENOMIC DNA]</scope>
    <source>
        <strain evidence="2 3">KCTC 52223</strain>
    </source>
</reference>
<accession>A0ABS8KZX5</accession>
<dbReference type="InterPro" id="IPR036388">
    <property type="entry name" value="WH-like_DNA-bd_sf"/>
</dbReference>
<organism evidence="2 3">
    <name type="scientific">Reyranella aquatilis</name>
    <dbReference type="NCBI Taxonomy" id="2035356"/>
    <lineage>
        <taxon>Bacteria</taxon>
        <taxon>Pseudomonadati</taxon>
        <taxon>Pseudomonadota</taxon>
        <taxon>Alphaproteobacteria</taxon>
        <taxon>Hyphomicrobiales</taxon>
        <taxon>Reyranellaceae</taxon>
        <taxon>Reyranella</taxon>
    </lineage>
</organism>
<dbReference type="PANTHER" id="PTHR33164">
    <property type="entry name" value="TRANSCRIPTIONAL REGULATOR, MARR FAMILY"/>
    <property type="match status" value="1"/>
</dbReference>
<name>A0ABS8KZX5_9HYPH</name>
<feature type="domain" description="HTH marR-type" evidence="1">
    <location>
        <begin position="1"/>
        <end position="141"/>
    </location>
</feature>
<evidence type="ECO:0000313" key="2">
    <source>
        <dbReference type="EMBL" id="MCC8431631.1"/>
    </source>
</evidence>
<dbReference type="SMART" id="SM00347">
    <property type="entry name" value="HTH_MARR"/>
    <property type="match status" value="1"/>
</dbReference>
<dbReference type="Gene3D" id="1.10.10.10">
    <property type="entry name" value="Winged helix-like DNA-binding domain superfamily/Winged helix DNA-binding domain"/>
    <property type="match status" value="1"/>
</dbReference>
<dbReference type="InterPro" id="IPR000835">
    <property type="entry name" value="HTH_MarR-typ"/>
</dbReference>
<dbReference type="SUPFAM" id="SSF46785">
    <property type="entry name" value="Winged helix' DNA-binding domain"/>
    <property type="match status" value="1"/>
</dbReference>
<evidence type="ECO:0000313" key="3">
    <source>
        <dbReference type="Proteomes" id="UP001198862"/>
    </source>
</evidence>
<sequence length="150" mass="16809">MTEPPLPFRIINWIAIIDQLTTTEGNRLLKPLGLPLPLFVLLNHFSRRPEEARTVTGIARALQQPQPGVTKNVQKLVAKGWLRERVHAGDGRSKLLVLTPAGLAKHRAAVAVLTPGLARAFGDWSEKDQQVLFALLDRLKLWFDADRDRP</sequence>